<dbReference type="Pfam" id="PF07776">
    <property type="entry name" value="zf-AD"/>
    <property type="match status" value="1"/>
</dbReference>
<dbReference type="GO" id="GO:0008270">
    <property type="term" value="F:zinc ion binding"/>
    <property type="evidence" value="ECO:0007669"/>
    <property type="project" value="UniProtKB-UniRule"/>
</dbReference>
<dbReference type="GO" id="GO:1990837">
    <property type="term" value="F:sequence-specific double-stranded DNA binding"/>
    <property type="evidence" value="ECO:0007669"/>
    <property type="project" value="UniProtKB-ARBA"/>
</dbReference>
<dbReference type="Pfam" id="PF13894">
    <property type="entry name" value="zf-C2H2_4"/>
    <property type="match status" value="1"/>
</dbReference>
<dbReference type="EMBL" id="JBDJPC010000010">
    <property type="protein sequence ID" value="KAL1490426.1"/>
    <property type="molecule type" value="Genomic_DNA"/>
</dbReference>
<proteinExistence type="inferred from homology"/>
<dbReference type="SMART" id="SM00868">
    <property type="entry name" value="zf-AD"/>
    <property type="match status" value="1"/>
</dbReference>
<keyword evidence="10" id="KW-0539">Nucleus</keyword>
<comment type="subcellular location">
    <subcellularLocation>
        <location evidence="1">Nucleus</location>
    </subcellularLocation>
</comment>
<feature type="domain" description="C2H2-type" evidence="13">
    <location>
        <begin position="486"/>
        <end position="515"/>
    </location>
</feature>
<dbReference type="SUPFAM" id="SSF57667">
    <property type="entry name" value="beta-beta-alpha zinc fingers"/>
    <property type="match status" value="7"/>
</dbReference>
<evidence type="ECO:0000256" key="12">
    <source>
        <dbReference type="PROSITE-ProRule" id="PRU01263"/>
    </source>
</evidence>
<evidence type="ECO:0000256" key="3">
    <source>
        <dbReference type="ARBA" id="ARBA00022723"/>
    </source>
</evidence>
<evidence type="ECO:0000256" key="8">
    <source>
        <dbReference type="ARBA" id="ARBA00023125"/>
    </source>
</evidence>
<dbReference type="FunFam" id="3.30.160.60:FF:000882">
    <property type="entry name" value="Predicted gene, 21060"/>
    <property type="match status" value="1"/>
</dbReference>
<feature type="domain" description="C2H2-type" evidence="13">
    <location>
        <begin position="257"/>
        <end position="284"/>
    </location>
</feature>
<dbReference type="Proteomes" id="UP001566132">
    <property type="component" value="Unassembled WGS sequence"/>
</dbReference>
<keyword evidence="8" id="KW-0238">DNA-binding</keyword>
<keyword evidence="5 11" id="KW-0863">Zinc-finger</keyword>
<feature type="domain" description="C2H2-type" evidence="13">
    <location>
        <begin position="347"/>
        <end position="374"/>
    </location>
</feature>
<feature type="domain" description="C2H2-type" evidence="13">
    <location>
        <begin position="459"/>
        <end position="486"/>
    </location>
</feature>
<feature type="domain" description="C2H2-type" evidence="13">
    <location>
        <begin position="201"/>
        <end position="228"/>
    </location>
</feature>
<dbReference type="InterPro" id="IPR036236">
    <property type="entry name" value="Znf_C2H2_sf"/>
</dbReference>
<dbReference type="PROSITE" id="PS00028">
    <property type="entry name" value="ZINC_FINGER_C2H2_1"/>
    <property type="match status" value="12"/>
</dbReference>
<keyword evidence="9" id="KW-0804">Transcription</keyword>
<name>A0ABD1E7U1_HYPHA</name>
<dbReference type="FunFam" id="3.30.160.60:FF:000624">
    <property type="entry name" value="zinc finger protein 697"/>
    <property type="match status" value="2"/>
</dbReference>
<feature type="domain" description="C2H2-type" evidence="13">
    <location>
        <begin position="319"/>
        <end position="346"/>
    </location>
</feature>
<feature type="domain" description="C2H2-type" evidence="13">
    <location>
        <begin position="431"/>
        <end position="458"/>
    </location>
</feature>
<dbReference type="FunFam" id="3.30.160.60:FF:000295">
    <property type="entry name" value="zinc finger protein 19"/>
    <property type="match status" value="1"/>
</dbReference>
<comment type="similarity">
    <text evidence="2">Belongs to the krueppel C2H2-type zinc-finger protein family.</text>
</comment>
<sequence length="588" mass="67568">MDMTAYLTAPLQLNKICRACLLEKGDMRPLFGACLDEMLQNFSGIQVSENDGFPSLMCVQCVLQCSRAYTFKQLCEKSDGILKQFVSREFQDMLHDYQEQEKSRDQAKKELQEQLTFRSNSPVKIFMNELDKQEPNAFDSSPKSEMPEEYYTVVEQLENSDDQEDPLNTELNDALNYKIDLNTLNEITSMRMEREKKPMKHQCPKCDAHFPLRVDLKVHMMTHPKDLDHICKVCNKAFAEARILKRHQKIHMEHKPHRCDQCDMSFAESSNLSKHKKKHTGELRNIKGKPHLCSVCGRAFKWASSLHKHMKYHTGHKLLSCTYCPKQYVEARSLKIHLRSHTGERPFVCDICQKSFTQSCNLEKHIRIHTGERPYICPICNKGFTQSGYVAIHMRTHTGDRPYVCQTCGRAFSGSNTLTLHQRIHTGEKPYSCEICGKNFSRQETLTVHIRSHTGDKPHVCNICSRGFTSSGQLSGHMKTHSNEKHSCEVCGKLFATMNGLKAHFKSHLQTAEKEEIVQTVQYTCKLCNKNFEDDTAFNTHILDVHAIQATTIQIKEEDLENIQTMQVAEIITADNQTIQVQTISQIN</sequence>
<feature type="domain" description="C2H2-type" evidence="13">
    <location>
        <begin position="375"/>
        <end position="402"/>
    </location>
</feature>
<feature type="domain" description="C2H2-type" evidence="13">
    <location>
        <begin position="291"/>
        <end position="318"/>
    </location>
</feature>
<feature type="domain" description="C2H2-type" evidence="13">
    <location>
        <begin position="523"/>
        <end position="551"/>
    </location>
</feature>
<evidence type="ECO:0000256" key="5">
    <source>
        <dbReference type="ARBA" id="ARBA00022771"/>
    </source>
</evidence>
<reference evidence="15 16" key="1">
    <citation type="submission" date="2024-05" db="EMBL/GenBank/DDBJ databases">
        <title>Genetic variation in Jamaican populations of the coffee berry borer (Hypothenemus hampei).</title>
        <authorList>
            <person name="Errbii M."/>
            <person name="Myrie A."/>
        </authorList>
    </citation>
    <scope>NUCLEOTIDE SEQUENCE [LARGE SCALE GENOMIC DNA]</scope>
    <source>
        <strain evidence="15">JA-Hopewell-2020-01-JO</strain>
        <tissue evidence="15">Whole body</tissue>
    </source>
</reference>
<dbReference type="PANTHER" id="PTHR24393:SF15">
    <property type="entry name" value="IP01243P-RELATED"/>
    <property type="match status" value="1"/>
</dbReference>
<dbReference type="SUPFAM" id="SSF57716">
    <property type="entry name" value="Glucocorticoid receptor-like (DNA-binding domain)"/>
    <property type="match status" value="1"/>
</dbReference>
<dbReference type="InterPro" id="IPR013087">
    <property type="entry name" value="Znf_C2H2_type"/>
</dbReference>
<dbReference type="PROSITE" id="PS51915">
    <property type="entry name" value="ZAD"/>
    <property type="match status" value="1"/>
</dbReference>
<dbReference type="AlphaFoldDB" id="A0ABD1E7U1"/>
<dbReference type="GO" id="GO:0005634">
    <property type="term" value="C:nucleus"/>
    <property type="evidence" value="ECO:0007669"/>
    <property type="project" value="UniProtKB-SubCell"/>
</dbReference>
<keyword evidence="3 12" id="KW-0479">Metal-binding</keyword>
<evidence type="ECO:0000259" key="13">
    <source>
        <dbReference type="PROSITE" id="PS50157"/>
    </source>
</evidence>
<feature type="binding site" evidence="12">
    <location>
        <position position="58"/>
    </location>
    <ligand>
        <name>Zn(2+)</name>
        <dbReference type="ChEBI" id="CHEBI:29105"/>
    </ligand>
</feature>
<comment type="caution">
    <text evidence="15">The sequence shown here is derived from an EMBL/GenBank/DDBJ whole genome shotgun (WGS) entry which is preliminary data.</text>
</comment>
<feature type="domain" description="C2H2-type" evidence="13">
    <location>
        <begin position="403"/>
        <end position="430"/>
    </location>
</feature>
<evidence type="ECO:0000256" key="9">
    <source>
        <dbReference type="ARBA" id="ARBA00023163"/>
    </source>
</evidence>
<evidence type="ECO:0000313" key="15">
    <source>
        <dbReference type="EMBL" id="KAL1490426.1"/>
    </source>
</evidence>
<protein>
    <submittedName>
        <fullName evidence="15">Uncharacterized protein</fullName>
    </submittedName>
</protein>
<dbReference type="SMART" id="SM00355">
    <property type="entry name" value="ZnF_C2H2"/>
    <property type="match status" value="12"/>
</dbReference>
<gene>
    <name evidence="15" type="ORF">ABEB36_013125</name>
</gene>
<evidence type="ECO:0000256" key="2">
    <source>
        <dbReference type="ARBA" id="ARBA00006991"/>
    </source>
</evidence>
<feature type="binding site" evidence="12">
    <location>
        <position position="20"/>
    </location>
    <ligand>
        <name>Zn(2+)</name>
        <dbReference type="ChEBI" id="CHEBI:29105"/>
    </ligand>
</feature>
<evidence type="ECO:0000256" key="6">
    <source>
        <dbReference type="ARBA" id="ARBA00022833"/>
    </source>
</evidence>
<feature type="domain" description="C2H2-type" evidence="13">
    <location>
        <begin position="229"/>
        <end position="256"/>
    </location>
</feature>
<keyword evidence="7" id="KW-0805">Transcription regulation</keyword>
<dbReference type="GO" id="GO:0006355">
    <property type="term" value="P:regulation of DNA-templated transcription"/>
    <property type="evidence" value="ECO:0007669"/>
    <property type="project" value="UniProtKB-ARBA"/>
</dbReference>
<evidence type="ECO:0000259" key="14">
    <source>
        <dbReference type="PROSITE" id="PS51915"/>
    </source>
</evidence>
<dbReference type="FunFam" id="3.30.160.60:FF:002343">
    <property type="entry name" value="Zinc finger protein 33A"/>
    <property type="match status" value="1"/>
</dbReference>
<feature type="binding site" evidence="12">
    <location>
        <position position="17"/>
    </location>
    <ligand>
        <name>Zn(2+)</name>
        <dbReference type="ChEBI" id="CHEBI:29105"/>
    </ligand>
</feature>
<evidence type="ECO:0000256" key="11">
    <source>
        <dbReference type="PROSITE-ProRule" id="PRU00042"/>
    </source>
</evidence>
<evidence type="ECO:0000256" key="10">
    <source>
        <dbReference type="ARBA" id="ARBA00023242"/>
    </source>
</evidence>
<dbReference type="PROSITE" id="PS50157">
    <property type="entry name" value="ZINC_FINGER_C2H2_2"/>
    <property type="match status" value="12"/>
</dbReference>
<accession>A0ABD1E7U1</accession>
<dbReference type="Gene3D" id="3.30.160.60">
    <property type="entry name" value="Classic Zinc Finger"/>
    <property type="match status" value="10"/>
</dbReference>
<dbReference type="InterPro" id="IPR012934">
    <property type="entry name" value="Znf_AD"/>
</dbReference>
<dbReference type="FunFam" id="3.30.160.60:FF:000290">
    <property type="entry name" value="Zinc finger protein 697 isoform X1"/>
    <property type="match status" value="1"/>
</dbReference>
<keyword evidence="6 12" id="KW-0862">Zinc</keyword>
<evidence type="ECO:0000256" key="1">
    <source>
        <dbReference type="ARBA" id="ARBA00004123"/>
    </source>
</evidence>
<evidence type="ECO:0000256" key="4">
    <source>
        <dbReference type="ARBA" id="ARBA00022737"/>
    </source>
</evidence>
<dbReference type="PANTHER" id="PTHR24393">
    <property type="entry name" value="ZINC FINGER PROTEIN"/>
    <property type="match status" value="1"/>
</dbReference>
<dbReference type="Pfam" id="PF00096">
    <property type="entry name" value="zf-C2H2"/>
    <property type="match status" value="7"/>
</dbReference>
<feature type="binding site" evidence="12">
    <location>
        <position position="61"/>
    </location>
    <ligand>
        <name>Zn(2+)</name>
        <dbReference type="ChEBI" id="CHEBI:29105"/>
    </ligand>
</feature>
<evidence type="ECO:0000256" key="7">
    <source>
        <dbReference type="ARBA" id="ARBA00023015"/>
    </source>
</evidence>
<feature type="domain" description="ZAD" evidence="14">
    <location>
        <begin position="15"/>
        <end position="85"/>
    </location>
</feature>
<dbReference type="Pfam" id="PF12874">
    <property type="entry name" value="zf-met"/>
    <property type="match status" value="2"/>
</dbReference>
<keyword evidence="4" id="KW-0677">Repeat</keyword>
<keyword evidence="16" id="KW-1185">Reference proteome</keyword>
<dbReference type="FunFam" id="3.30.160.60:FF:000303">
    <property type="entry name" value="Zinc finger protein 41"/>
    <property type="match status" value="1"/>
</dbReference>
<evidence type="ECO:0000313" key="16">
    <source>
        <dbReference type="Proteomes" id="UP001566132"/>
    </source>
</evidence>
<organism evidence="15 16">
    <name type="scientific">Hypothenemus hampei</name>
    <name type="common">Coffee berry borer</name>
    <dbReference type="NCBI Taxonomy" id="57062"/>
    <lineage>
        <taxon>Eukaryota</taxon>
        <taxon>Metazoa</taxon>
        <taxon>Ecdysozoa</taxon>
        <taxon>Arthropoda</taxon>
        <taxon>Hexapoda</taxon>
        <taxon>Insecta</taxon>
        <taxon>Pterygota</taxon>
        <taxon>Neoptera</taxon>
        <taxon>Endopterygota</taxon>
        <taxon>Coleoptera</taxon>
        <taxon>Polyphaga</taxon>
        <taxon>Cucujiformia</taxon>
        <taxon>Curculionidae</taxon>
        <taxon>Scolytinae</taxon>
        <taxon>Hypothenemus</taxon>
    </lineage>
</organism>